<feature type="region of interest" description="Disordered" evidence="1">
    <location>
        <begin position="248"/>
        <end position="283"/>
    </location>
</feature>
<dbReference type="PROSITE" id="PS50186">
    <property type="entry name" value="DEP"/>
    <property type="match status" value="1"/>
</dbReference>
<proteinExistence type="predicted"/>
<evidence type="ECO:0000256" key="1">
    <source>
        <dbReference type="SAM" id="MobiDB-lite"/>
    </source>
</evidence>
<feature type="domain" description="DEP" evidence="2">
    <location>
        <begin position="44"/>
        <end position="129"/>
    </location>
</feature>
<keyword evidence="4" id="KW-1185">Reference proteome</keyword>
<evidence type="ECO:0000259" key="2">
    <source>
        <dbReference type="PROSITE" id="PS50186"/>
    </source>
</evidence>
<dbReference type="PANTHER" id="PTHR16206">
    <property type="entry name" value="DEP DOMAIN-CONTAINING"/>
    <property type="match status" value="1"/>
</dbReference>
<comment type="caution">
    <text evidence="3">The sequence shown here is derived from an EMBL/GenBank/DDBJ whole genome shotgun (WGS) entry which is preliminary data.</text>
</comment>
<sequence>MCDVKTPLDRTTPSRHSDNTLNPFPDDRKKYRATTLWNNIIRHFREEMPVKRHRRQLTYFDDSFTGKEAVDFLMELLPRLILEGRQVDRSNCTTLLQKFIDQSFIKKARAGANEKEPFRDNATLYIFAEECNLLGISRTPRLVRTSSCREESCQRARTPPPPRFDRLLESPSEFTYKKIPSPKPLHGFNRRMSSSHGNLLSLIPPSNVAFNSADSVAETIDSRKVEVNFELRPSPIKEYNTPIAMTARNRRQNKKISLTDKKRSPSVAKSPENKVTSAIPYDGDEERDGAYEWLSFMRRRRPDQTSQKSEAHRKLVGPNANTHELEPESVQLLEKRKRNSNSTQNSQITTTIYAPLQVTHRYITEVDTWSIWKDCLLARLRQILHLEELPFIRWKVVGQDVKWNCQRIGNSGVVKQRTEREDFSGYILRLMRYLEQFPFPTGSSNVIIYKDNQEVNVFKTVCSRLSRENTMLTNSEASALVHVLALQDKKETRKFPRHTSSFRSSLQIETEFTEEPPRSRVVPRYATSTLPHRASSAVSTNSSPSSYTECPDPPSARNNDCYQQRSRNVLQELRENVPNGATSRSYRPQSKSHLEGLPEDIDTIELPGLLRASELQSLSNDVCYTIRDDPIDPVDLPDFSELCADQPLCSPIYSASASSYRTANTSTFPVGLSEELSPKPSPVTLEALSLILLTLPPSRRRRLHHLIRFMNKIAANHCLQLDPQHSNRYAVLKGLSGCIVSMGLESPPLCPSQCIHLVTVLLDYEHEVFAVPASLISDVDATVRERQREKVSTTEQCLEKVPVLSQKQVQFCRPIKTDEYEDQNRHLNGNLLELLDQICADENLSVSEKRKRLKKFKKTYPKIYAQRFPSPELTEPKRKEKDSTFLSKLFGRLLPASMCKYRLLSLIL</sequence>
<dbReference type="Gene3D" id="1.10.10.10">
    <property type="entry name" value="Winged helix-like DNA-binding domain superfamily/Winged helix DNA-binding domain"/>
    <property type="match status" value="1"/>
</dbReference>
<dbReference type="GO" id="GO:0035556">
    <property type="term" value="P:intracellular signal transduction"/>
    <property type="evidence" value="ECO:0007669"/>
    <property type="project" value="InterPro"/>
</dbReference>
<dbReference type="InterPro" id="IPR036388">
    <property type="entry name" value="WH-like_DNA-bd_sf"/>
</dbReference>
<reference evidence="3" key="1">
    <citation type="submission" date="2023-07" db="EMBL/GenBank/DDBJ databases">
        <authorList>
            <consortium name="CYATHOMIX"/>
        </authorList>
    </citation>
    <scope>NUCLEOTIDE SEQUENCE</scope>
    <source>
        <strain evidence="3">N/A</strain>
    </source>
</reference>
<dbReference type="InterPro" id="IPR000591">
    <property type="entry name" value="DEP_dom"/>
</dbReference>
<name>A0AA36MDZ4_CYLNA</name>
<feature type="compositionally biased region" description="Polar residues" evidence="1">
    <location>
        <begin position="579"/>
        <end position="591"/>
    </location>
</feature>
<organism evidence="3 4">
    <name type="scientific">Cylicocyclus nassatus</name>
    <name type="common">Nematode worm</name>
    <dbReference type="NCBI Taxonomy" id="53992"/>
    <lineage>
        <taxon>Eukaryota</taxon>
        <taxon>Metazoa</taxon>
        <taxon>Ecdysozoa</taxon>
        <taxon>Nematoda</taxon>
        <taxon>Chromadorea</taxon>
        <taxon>Rhabditida</taxon>
        <taxon>Rhabditina</taxon>
        <taxon>Rhabditomorpha</taxon>
        <taxon>Strongyloidea</taxon>
        <taxon>Strongylidae</taxon>
        <taxon>Cylicocyclus</taxon>
    </lineage>
</organism>
<feature type="region of interest" description="Disordered" evidence="1">
    <location>
        <begin position="528"/>
        <end position="560"/>
    </location>
</feature>
<dbReference type="SMART" id="SM00049">
    <property type="entry name" value="DEP"/>
    <property type="match status" value="1"/>
</dbReference>
<evidence type="ECO:0000313" key="3">
    <source>
        <dbReference type="EMBL" id="CAJ0606905.1"/>
    </source>
</evidence>
<protein>
    <recommendedName>
        <fullName evidence="2">DEP domain-containing protein</fullName>
    </recommendedName>
</protein>
<accession>A0AA36MDZ4</accession>
<dbReference type="PANTHER" id="PTHR16206:SF4">
    <property type="entry name" value="PROTEIN LET-99"/>
    <property type="match status" value="1"/>
</dbReference>
<feature type="region of interest" description="Disordered" evidence="1">
    <location>
        <begin position="300"/>
        <end position="326"/>
    </location>
</feature>
<dbReference type="SUPFAM" id="SSF46785">
    <property type="entry name" value="Winged helix' DNA-binding domain"/>
    <property type="match status" value="1"/>
</dbReference>
<dbReference type="InterPro" id="IPR036390">
    <property type="entry name" value="WH_DNA-bd_sf"/>
</dbReference>
<gene>
    <name evidence="3" type="ORF">CYNAS_LOCUS18888</name>
</gene>
<dbReference type="Pfam" id="PF00610">
    <property type="entry name" value="DEP"/>
    <property type="match status" value="1"/>
</dbReference>
<feature type="compositionally biased region" description="Low complexity" evidence="1">
    <location>
        <begin position="535"/>
        <end position="546"/>
    </location>
</feature>
<evidence type="ECO:0000313" key="4">
    <source>
        <dbReference type="Proteomes" id="UP001176961"/>
    </source>
</evidence>
<feature type="region of interest" description="Disordered" evidence="1">
    <location>
        <begin position="1"/>
        <end position="27"/>
    </location>
</feature>
<feature type="region of interest" description="Disordered" evidence="1">
    <location>
        <begin position="574"/>
        <end position="596"/>
    </location>
</feature>
<dbReference type="Proteomes" id="UP001176961">
    <property type="component" value="Unassembled WGS sequence"/>
</dbReference>
<dbReference type="EMBL" id="CATQJL010000316">
    <property type="protein sequence ID" value="CAJ0606905.1"/>
    <property type="molecule type" value="Genomic_DNA"/>
</dbReference>
<dbReference type="AlphaFoldDB" id="A0AA36MDZ4"/>